<dbReference type="GO" id="GO:0022625">
    <property type="term" value="C:cytosolic large ribosomal subunit"/>
    <property type="evidence" value="ECO:0007669"/>
    <property type="project" value="TreeGrafter"/>
</dbReference>
<dbReference type="HAMAP" id="MF_01331_B">
    <property type="entry name" value="Ribosomal_uL22_B"/>
    <property type="match status" value="1"/>
</dbReference>
<evidence type="ECO:0000256" key="2">
    <source>
        <dbReference type="ARBA" id="ARBA00022730"/>
    </source>
</evidence>
<dbReference type="Gene3D" id="3.90.470.10">
    <property type="entry name" value="Ribosomal protein L22/L17"/>
    <property type="match status" value="1"/>
</dbReference>
<dbReference type="InterPro" id="IPR005727">
    <property type="entry name" value="Ribosomal_uL22_bac/chlpt-type"/>
</dbReference>
<dbReference type="Pfam" id="PF00237">
    <property type="entry name" value="Ribosomal_L22"/>
    <property type="match status" value="1"/>
</dbReference>
<evidence type="ECO:0000256" key="6">
    <source>
        <dbReference type="ARBA" id="ARBA00035207"/>
    </source>
</evidence>
<dbReference type="EMBL" id="PCYL01000033">
    <property type="protein sequence ID" value="PIR46642.1"/>
    <property type="molecule type" value="Genomic_DNA"/>
</dbReference>
<gene>
    <name evidence="7" type="primary">rplV</name>
    <name evidence="12" type="ORF">COV07_03165</name>
</gene>
<evidence type="ECO:0000256" key="9">
    <source>
        <dbReference type="RuleBase" id="RU004006"/>
    </source>
</evidence>
<comment type="function">
    <text evidence="7">The globular domain of the protein is located near the polypeptide exit tunnel on the outside of the subunit, while an extended beta-hairpin is found that lines the wall of the exit tunnel in the center of the 70S ribosome.</text>
</comment>
<dbReference type="InterPro" id="IPR047867">
    <property type="entry name" value="Ribosomal_uL22_bac/org-type"/>
</dbReference>
<feature type="compositionally biased region" description="Basic and acidic residues" evidence="11">
    <location>
        <begin position="113"/>
        <end position="129"/>
    </location>
</feature>
<evidence type="ECO:0000256" key="10">
    <source>
        <dbReference type="RuleBase" id="RU004008"/>
    </source>
</evidence>
<keyword evidence="2 7" id="KW-0699">rRNA-binding</keyword>
<proteinExistence type="inferred from homology"/>
<dbReference type="AlphaFoldDB" id="A0A2H0RJA3"/>
<evidence type="ECO:0000313" key="13">
    <source>
        <dbReference type="Proteomes" id="UP000230833"/>
    </source>
</evidence>
<protein>
    <recommendedName>
        <fullName evidence="6 7">Large ribosomal subunit protein uL22</fullName>
    </recommendedName>
</protein>
<evidence type="ECO:0000256" key="4">
    <source>
        <dbReference type="ARBA" id="ARBA00022980"/>
    </source>
</evidence>
<sequence length="129" mass="14431">MTTVHLRNYRQAPRKVRLLAGLVRGKGVDKARSLLAFSGKRAWLPIDKLLQSAVAAAKENGVSSNTKELYIEKMTVDKGFTYKRMRPRAFGRGAPIHKETSHISLTLAKTSPTKKETPRRETEVGAEKK</sequence>
<reference evidence="12 13" key="1">
    <citation type="submission" date="2017-09" db="EMBL/GenBank/DDBJ databases">
        <title>Depth-based differentiation of microbial function through sediment-hosted aquifers and enrichment of novel symbionts in the deep terrestrial subsurface.</title>
        <authorList>
            <person name="Probst A.J."/>
            <person name="Ladd B."/>
            <person name="Jarett J.K."/>
            <person name="Geller-Mcgrath D.E."/>
            <person name="Sieber C.M."/>
            <person name="Emerson J.B."/>
            <person name="Anantharaman K."/>
            <person name="Thomas B.C."/>
            <person name="Malmstrom R."/>
            <person name="Stieglmeier M."/>
            <person name="Klingl A."/>
            <person name="Woyke T."/>
            <person name="Ryan C.M."/>
            <person name="Banfield J.F."/>
        </authorList>
    </citation>
    <scope>NUCLEOTIDE SEQUENCE [LARGE SCALE GENOMIC DNA]</scope>
    <source>
        <strain evidence="12">CG10_big_fil_rev_8_21_14_0_10_45_14</strain>
    </source>
</reference>
<keyword evidence="4 7" id="KW-0689">Ribosomal protein</keyword>
<dbReference type="PANTHER" id="PTHR13501:SF8">
    <property type="entry name" value="LARGE RIBOSOMAL SUBUNIT PROTEIN UL22M"/>
    <property type="match status" value="1"/>
</dbReference>
<organism evidence="12 13">
    <name type="scientific">Candidatus Vogelbacteria bacterium CG10_big_fil_rev_8_21_14_0_10_45_14</name>
    <dbReference type="NCBI Taxonomy" id="1975042"/>
    <lineage>
        <taxon>Bacteria</taxon>
        <taxon>Candidatus Vogeliibacteriota</taxon>
    </lineage>
</organism>
<evidence type="ECO:0000313" key="12">
    <source>
        <dbReference type="EMBL" id="PIR46642.1"/>
    </source>
</evidence>
<evidence type="ECO:0000256" key="8">
    <source>
        <dbReference type="RuleBase" id="RU004005"/>
    </source>
</evidence>
<name>A0A2H0RJA3_9BACT</name>
<comment type="similarity">
    <text evidence="1 7 8">Belongs to the universal ribosomal protein uL22 family.</text>
</comment>
<dbReference type="GO" id="GO:0019843">
    <property type="term" value="F:rRNA binding"/>
    <property type="evidence" value="ECO:0007669"/>
    <property type="project" value="UniProtKB-UniRule"/>
</dbReference>
<accession>A0A2H0RJA3</accession>
<dbReference type="InterPro" id="IPR018260">
    <property type="entry name" value="Ribosomal_uL22_CS"/>
</dbReference>
<evidence type="ECO:0000256" key="3">
    <source>
        <dbReference type="ARBA" id="ARBA00022884"/>
    </source>
</evidence>
<comment type="function">
    <text evidence="7 10">This protein binds specifically to 23S rRNA; its binding is stimulated by other ribosomal proteins, e.g., L4, L17, and L20. It is important during the early stages of 50S assembly. It makes multiple contacts with different domains of the 23S rRNA in the assembled 50S subunit and ribosome.</text>
</comment>
<keyword evidence="5 7" id="KW-0687">Ribonucleoprotein</keyword>
<dbReference type="GO" id="GO:0003735">
    <property type="term" value="F:structural constituent of ribosome"/>
    <property type="evidence" value="ECO:0007669"/>
    <property type="project" value="InterPro"/>
</dbReference>
<dbReference type="Proteomes" id="UP000230833">
    <property type="component" value="Unassembled WGS sequence"/>
</dbReference>
<comment type="caution">
    <text evidence="12">The sequence shown here is derived from an EMBL/GenBank/DDBJ whole genome shotgun (WGS) entry which is preliminary data.</text>
</comment>
<evidence type="ECO:0000256" key="11">
    <source>
        <dbReference type="SAM" id="MobiDB-lite"/>
    </source>
</evidence>
<comment type="subunit">
    <text evidence="7 9">Part of the 50S ribosomal subunit.</text>
</comment>
<evidence type="ECO:0000256" key="7">
    <source>
        <dbReference type="HAMAP-Rule" id="MF_01331"/>
    </source>
</evidence>
<feature type="region of interest" description="Disordered" evidence="11">
    <location>
        <begin position="107"/>
        <end position="129"/>
    </location>
</feature>
<dbReference type="PROSITE" id="PS00464">
    <property type="entry name" value="RIBOSOMAL_L22"/>
    <property type="match status" value="1"/>
</dbReference>
<dbReference type="InterPro" id="IPR036394">
    <property type="entry name" value="Ribosomal_uL22_sf"/>
</dbReference>
<evidence type="ECO:0000256" key="1">
    <source>
        <dbReference type="ARBA" id="ARBA00009451"/>
    </source>
</evidence>
<dbReference type="NCBIfam" id="TIGR01044">
    <property type="entry name" value="rplV_bact"/>
    <property type="match status" value="1"/>
</dbReference>
<keyword evidence="3 7" id="KW-0694">RNA-binding</keyword>
<dbReference type="SUPFAM" id="SSF54843">
    <property type="entry name" value="Ribosomal protein L22"/>
    <property type="match status" value="1"/>
</dbReference>
<dbReference type="InterPro" id="IPR001063">
    <property type="entry name" value="Ribosomal_uL22"/>
</dbReference>
<dbReference type="PANTHER" id="PTHR13501">
    <property type="entry name" value="CHLOROPLAST 50S RIBOSOMAL PROTEIN L22-RELATED"/>
    <property type="match status" value="1"/>
</dbReference>
<evidence type="ECO:0000256" key="5">
    <source>
        <dbReference type="ARBA" id="ARBA00023274"/>
    </source>
</evidence>
<dbReference type="GO" id="GO:0006412">
    <property type="term" value="P:translation"/>
    <property type="evidence" value="ECO:0007669"/>
    <property type="project" value="UniProtKB-UniRule"/>
</dbReference>
<dbReference type="CDD" id="cd00336">
    <property type="entry name" value="Ribosomal_L22"/>
    <property type="match status" value="1"/>
</dbReference>